<evidence type="ECO:0000313" key="13">
    <source>
        <dbReference type="Proteomes" id="UP001595925"/>
    </source>
</evidence>
<evidence type="ECO:0000256" key="7">
    <source>
        <dbReference type="ARBA" id="ARBA00022942"/>
    </source>
</evidence>
<organism evidence="12 13">
    <name type="scientific">Saliphagus infecundisoli</name>
    <dbReference type="NCBI Taxonomy" id="1849069"/>
    <lineage>
        <taxon>Archaea</taxon>
        <taxon>Methanobacteriati</taxon>
        <taxon>Methanobacteriota</taxon>
        <taxon>Stenosarchaea group</taxon>
        <taxon>Halobacteria</taxon>
        <taxon>Halobacteriales</taxon>
        <taxon>Natrialbaceae</taxon>
        <taxon>Saliphagus</taxon>
    </lineage>
</organism>
<dbReference type="InterPro" id="IPR000243">
    <property type="entry name" value="Pept_T1A_subB"/>
</dbReference>
<dbReference type="AlphaFoldDB" id="A0ABD5QFA1"/>
<dbReference type="GO" id="GO:0005737">
    <property type="term" value="C:cytoplasm"/>
    <property type="evidence" value="ECO:0007669"/>
    <property type="project" value="UniProtKB-SubCell"/>
</dbReference>
<comment type="subunit">
    <text evidence="9">The 20S proteasome core is composed of 14 alpha and 14 beta subunits that assemble into four stacked heptameric rings, resulting in a barrel-shaped structure. The two inner rings, each composed of seven catalytic beta subunits, are sandwiched by two outer rings, each composed of seven alpha subunits. The catalytic chamber with the active sites is on the inside of the barrel. Has a gated structure, the ends of the cylinder being occluded by the N-termini of the alpha-subunits. Is capped at one or both ends by the proteasome regulatory ATPase, PAN.</text>
</comment>
<comment type="catalytic activity">
    <reaction evidence="1 9">
        <text>Cleavage of peptide bonds with very broad specificity.</text>
        <dbReference type="EC" id="3.4.25.1"/>
    </reaction>
</comment>
<dbReference type="InterPro" id="IPR023333">
    <property type="entry name" value="Proteasome_suB-type"/>
</dbReference>
<evidence type="ECO:0000313" key="12">
    <source>
        <dbReference type="EMBL" id="MFC4988400.1"/>
    </source>
</evidence>
<evidence type="ECO:0000256" key="2">
    <source>
        <dbReference type="ARBA" id="ARBA00022490"/>
    </source>
</evidence>
<comment type="function">
    <text evidence="9">Component of the proteasome core, a large protease complex with broad specificity involved in protein degradation.</text>
</comment>
<dbReference type="PROSITE" id="PS51476">
    <property type="entry name" value="PROTEASOME_BETA_2"/>
    <property type="match status" value="1"/>
</dbReference>
<evidence type="ECO:0000256" key="3">
    <source>
        <dbReference type="ARBA" id="ARBA00022670"/>
    </source>
</evidence>
<dbReference type="NCBIfam" id="TIGR03634">
    <property type="entry name" value="arc_protsome_B"/>
    <property type="match status" value="1"/>
</dbReference>
<feature type="region of interest" description="Disordered" evidence="11">
    <location>
        <begin position="1"/>
        <end position="36"/>
    </location>
</feature>
<dbReference type="GO" id="GO:0019774">
    <property type="term" value="C:proteasome core complex, beta-subunit complex"/>
    <property type="evidence" value="ECO:0007669"/>
    <property type="project" value="UniProtKB-UniRule"/>
</dbReference>
<dbReference type="PANTHER" id="PTHR32194:SF0">
    <property type="entry name" value="ATP-DEPENDENT PROTEASE SUBUNIT HSLV"/>
    <property type="match status" value="1"/>
</dbReference>
<reference evidence="12 13" key="1">
    <citation type="journal article" date="2019" name="Int. J. Syst. Evol. Microbiol.">
        <title>The Global Catalogue of Microorganisms (GCM) 10K type strain sequencing project: providing services to taxonomists for standard genome sequencing and annotation.</title>
        <authorList>
            <consortium name="The Broad Institute Genomics Platform"/>
            <consortium name="The Broad Institute Genome Sequencing Center for Infectious Disease"/>
            <person name="Wu L."/>
            <person name="Ma J."/>
        </authorList>
    </citation>
    <scope>NUCLEOTIDE SEQUENCE [LARGE SCALE GENOMIC DNA]</scope>
    <source>
        <strain evidence="12 13">CGMCC 1.15824</strain>
    </source>
</reference>
<sequence length="249" mass="26378">MRTPTHGSDPTDRIGQLDGDTSGQRATSPYEPELGELPENEFSRADLDNVNKTGTTTIGLTTEEGVVIATDMRASLGGRFVSNKNVQKVEQIHPTAALTLVGSVGGAQSFIKSLRAEVNLYEARNGENLSIEALATLAGNFARGGPFFAIHPILGGVDEEGSHVFSIDPAGGVMEDDYTVTGSGMQLAYGLLEQEYEEGLSNEEAMEIAARGIKSAVERDTGSGNGVFLCEITEDGVDIHGHSDFDDVL</sequence>
<evidence type="ECO:0000256" key="11">
    <source>
        <dbReference type="SAM" id="MobiDB-lite"/>
    </source>
</evidence>
<dbReference type="PANTHER" id="PTHR32194">
    <property type="entry name" value="METALLOPROTEASE TLDD"/>
    <property type="match status" value="1"/>
</dbReference>
<dbReference type="GO" id="GO:0010498">
    <property type="term" value="P:proteasomal protein catabolic process"/>
    <property type="evidence" value="ECO:0007669"/>
    <property type="project" value="UniProtKB-UniRule"/>
</dbReference>
<comment type="activity regulation">
    <text evidence="9">The formation of the proteasomal ATPase PAN-20S proteasome complex, via the docking of the C-termini of PAN into the intersubunit pockets in the alpha-rings, triggers opening of the gate for substrate entry. Interconversion between the open-gate and close-gate conformations leads to a dynamic regulation of the 20S proteasome proteolysis activity.</text>
</comment>
<keyword evidence="6 9" id="KW-0068">Autocatalytic cleavage</keyword>
<dbReference type="InterPro" id="IPR029055">
    <property type="entry name" value="Ntn_hydrolases_N"/>
</dbReference>
<name>A0ABD5QFA1_9EURY</name>
<comment type="similarity">
    <text evidence="9">Belongs to the peptidase T1B family.</text>
</comment>
<evidence type="ECO:0000256" key="9">
    <source>
        <dbReference type="HAMAP-Rule" id="MF_02113"/>
    </source>
</evidence>
<feature type="chain" id="PRO_5044513190" description="Proteasome subunit beta" evidence="9">
    <location>
        <begin position="55"/>
        <end position="249"/>
    </location>
</feature>
<dbReference type="InterPro" id="IPR019983">
    <property type="entry name" value="Pept_T1A_Psome_bsu_arc"/>
</dbReference>
<evidence type="ECO:0000256" key="1">
    <source>
        <dbReference type="ARBA" id="ARBA00001198"/>
    </source>
</evidence>
<keyword evidence="7 9" id="KW-0647">Proteasome</keyword>
<protein>
    <recommendedName>
        <fullName evidence="9">Proteasome subunit beta</fullName>
        <ecNumber evidence="9">3.4.25.1</ecNumber>
    </recommendedName>
    <alternativeName>
        <fullName evidence="9">20S proteasome beta subunit</fullName>
    </alternativeName>
    <alternativeName>
        <fullName evidence="9">Proteasome core protein PsmB</fullName>
    </alternativeName>
</protein>
<keyword evidence="13" id="KW-1185">Reference proteome</keyword>
<dbReference type="Proteomes" id="UP001595925">
    <property type="component" value="Unassembled WGS sequence"/>
</dbReference>
<feature type="propeptide" id="PRO_5044513189" description="Removed in mature form; by autocatalysis" evidence="9">
    <location>
        <begin position="1"/>
        <end position="54"/>
    </location>
</feature>
<keyword evidence="3 9" id="KW-0645">Protease</keyword>
<dbReference type="SUPFAM" id="SSF56235">
    <property type="entry name" value="N-terminal nucleophile aminohydrolases (Ntn hydrolases)"/>
    <property type="match status" value="1"/>
</dbReference>
<evidence type="ECO:0000256" key="5">
    <source>
        <dbReference type="ARBA" id="ARBA00022801"/>
    </source>
</evidence>
<dbReference type="RefSeq" id="WP_114577276.1">
    <property type="nucleotide sequence ID" value="NZ_JAIVEF010000001.1"/>
</dbReference>
<dbReference type="GO" id="GO:0004298">
    <property type="term" value="F:threonine-type endopeptidase activity"/>
    <property type="evidence" value="ECO:0007669"/>
    <property type="project" value="UniProtKB-UniRule"/>
</dbReference>
<gene>
    <name evidence="9 12" type="primary">psmB</name>
    <name evidence="12" type="ORF">ACFPFO_11655</name>
</gene>
<evidence type="ECO:0000256" key="10">
    <source>
        <dbReference type="PIRSR" id="PIRSR600243-1"/>
    </source>
</evidence>
<evidence type="ECO:0000256" key="8">
    <source>
        <dbReference type="ARBA" id="ARBA00023145"/>
    </source>
</evidence>
<dbReference type="EMBL" id="JBHSJG010000036">
    <property type="protein sequence ID" value="MFC4988400.1"/>
    <property type="molecule type" value="Genomic_DNA"/>
</dbReference>
<keyword evidence="5 9" id="KW-0378">Hydrolase</keyword>
<dbReference type="InterPro" id="IPR001353">
    <property type="entry name" value="Proteasome_sua/b"/>
</dbReference>
<evidence type="ECO:0000256" key="4">
    <source>
        <dbReference type="ARBA" id="ARBA00022698"/>
    </source>
</evidence>
<accession>A0ABD5QFA1</accession>
<keyword evidence="4 9" id="KW-0888">Threonine protease</keyword>
<comment type="subcellular location">
    <subcellularLocation>
        <location evidence="9">Cytoplasm</location>
    </subcellularLocation>
</comment>
<evidence type="ECO:0000256" key="6">
    <source>
        <dbReference type="ARBA" id="ARBA00022813"/>
    </source>
</evidence>
<keyword evidence="2 9" id="KW-0963">Cytoplasm</keyword>
<feature type="active site" description="Nucleophile" evidence="9 10">
    <location>
        <position position="55"/>
    </location>
</feature>
<dbReference type="HAMAP" id="MF_02113_A">
    <property type="entry name" value="Proteasome_B_A"/>
    <property type="match status" value="1"/>
</dbReference>
<keyword evidence="8 9" id="KW-0865">Zymogen</keyword>
<comment type="caution">
    <text evidence="12">The sequence shown here is derived from an EMBL/GenBank/DDBJ whole genome shotgun (WGS) entry which is preliminary data.</text>
</comment>
<dbReference type="Gene3D" id="3.60.20.10">
    <property type="entry name" value="Glutamine Phosphoribosylpyrophosphate, subunit 1, domain 1"/>
    <property type="match status" value="1"/>
</dbReference>
<dbReference type="Pfam" id="PF00227">
    <property type="entry name" value="Proteasome"/>
    <property type="match status" value="1"/>
</dbReference>
<dbReference type="PRINTS" id="PR00141">
    <property type="entry name" value="PROTEASOME"/>
</dbReference>
<dbReference type="EC" id="3.4.25.1" evidence="9"/>
<proteinExistence type="inferred from homology"/>